<dbReference type="Proteomes" id="UP000652013">
    <property type="component" value="Unassembled WGS sequence"/>
</dbReference>
<evidence type="ECO:0000313" key="2">
    <source>
        <dbReference type="EMBL" id="GIJ02144.1"/>
    </source>
</evidence>
<gene>
    <name evidence="2" type="ORF">Sya03_14960</name>
</gene>
<dbReference type="EMBL" id="BOOY01000008">
    <property type="protein sequence ID" value="GIJ02144.1"/>
    <property type="molecule type" value="Genomic_DNA"/>
</dbReference>
<proteinExistence type="predicted"/>
<evidence type="ECO:0000256" key="1">
    <source>
        <dbReference type="SAM" id="MobiDB-lite"/>
    </source>
</evidence>
<accession>A0A8J4DI96</accession>
<keyword evidence="3" id="KW-1185">Reference proteome</keyword>
<feature type="region of interest" description="Disordered" evidence="1">
    <location>
        <begin position="1"/>
        <end position="77"/>
    </location>
</feature>
<organism evidence="2 3">
    <name type="scientific">Spirilliplanes yamanashiensis</name>
    <dbReference type="NCBI Taxonomy" id="42233"/>
    <lineage>
        <taxon>Bacteria</taxon>
        <taxon>Bacillati</taxon>
        <taxon>Actinomycetota</taxon>
        <taxon>Actinomycetes</taxon>
        <taxon>Micromonosporales</taxon>
        <taxon>Micromonosporaceae</taxon>
        <taxon>Spirilliplanes</taxon>
    </lineage>
</organism>
<reference evidence="2" key="1">
    <citation type="submission" date="2021-01" db="EMBL/GenBank/DDBJ databases">
        <title>Whole genome shotgun sequence of Spirilliplanes yamanashiensis NBRC 15828.</title>
        <authorList>
            <person name="Komaki H."/>
            <person name="Tamura T."/>
        </authorList>
    </citation>
    <scope>NUCLEOTIDE SEQUENCE</scope>
    <source>
        <strain evidence="2">NBRC 15828</strain>
    </source>
</reference>
<feature type="compositionally biased region" description="Low complexity" evidence="1">
    <location>
        <begin position="30"/>
        <end position="51"/>
    </location>
</feature>
<protein>
    <submittedName>
        <fullName evidence="2">Uncharacterized protein</fullName>
    </submittedName>
</protein>
<name>A0A8J4DI96_9ACTN</name>
<dbReference type="AlphaFoldDB" id="A0A8J4DI96"/>
<evidence type="ECO:0000313" key="3">
    <source>
        <dbReference type="Proteomes" id="UP000652013"/>
    </source>
</evidence>
<sequence length="77" mass="7927">MSSSTGSVPDGPDATVRRSSVAVNGRDSGSTATVTRPATSATTTAPAITRRLVIRGRARRSRADRAEGMALTLRAAN</sequence>
<comment type="caution">
    <text evidence="2">The sequence shown here is derived from an EMBL/GenBank/DDBJ whole genome shotgun (WGS) entry which is preliminary data.</text>
</comment>